<dbReference type="Pfam" id="PF00612">
    <property type="entry name" value="IQ"/>
    <property type="match status" value="10"/>
</dbReference>
<feature type="region of interest" description="Disordered" evidence="6">
    <location>
        <begin position="1685"/>
        <end position="1718"/>
    </location>
</feature>
<feature type="compositionally biased region" description="Basic and acidic residues" evidence="6">
    <location>
        <begin position="1850"/>
        <end position="1871"/>
    </location>
</feature>
<dbReference type="GO" id="GO:0007051">
    <property type="term" value="P:spindle organization"/>
    <property type="evidence" value="ECO:0007669"/>
    <property type="project" value="TreeGrafter"/>
</dbReference>
<proteinExistence type="predicted"/>
<feature type="compositionally biased region" description="Low complexity" evidence="6">
    <location>
        <begin position="2845"/>
        <end position="2857"/>
    </location>
</feature>
<feature type="region of interest" description="Disordered" evidence="6">
    <location>
        <begin position="2804"/>
        <end position="3008"/>
    </location>
</feature>
<dbReference type="Proteomes" id="UP000324907">
    <property type="component" value="Unassembled WGS sequence"/>
</dbReference>
<feature type="compositionally biased region" description="Polar residues" evidence="6">
    <location>
        <begin position="2543"/>
        <end position="2552"/>
    </location>
</feature>
<feature type="coiled-coil region" evidence="5">
    <location>
        <begin position="1555"/>
        <end position="1589"/>
    </location>
</feature>
<keyword evidence="3" id="KW-0677">Repeat</keyword>
<feature type="region of interest" description="Disordered" evidence="6">
    <location>
        <begin position="556"/>
        <end position="583"/>
    </location>
</feature>
<feature type="region of interest" description="Disordered" evidence="6">
    <location>
        <begin position="1058"/>
        <end position="1116"/>
    </location>
</feature>
<feature type="compositionally biased region" description="Basic and acidic residues" evidence="6">
    <location>
        <begin position="2556"/>
        <end position="2588"/>
    </location>
</feature>
<feature type="region of interest" description="Disordered" evidence="6">
    <location>
        <begin position="1278"/>
        <end position="1298"/>
    </location>
</feature>
<feature type="region of interest" description="Disordered" evidence="6">
    <location>
        <begin position="1241"/>
        <end position="1264"/>
    </location>
</feature>
<dbReference type="PANTHER" id="PTHR22706:SF1">
    <property type="entry name" value="ASSEMBLY FACTOR FOR SPINDLE MICROTUBULES"/>
    <property type="match status" value="1"/>
</dbReference>
<feature type="coiled-coil region" evidence="5">
    <location>
        <begin position="1496"/>
        <end position="1530"/>
    </location>
</feature>
<feature type="compositionally biased region" description="Basic and acidic residues" evidence="6">
    <location>
        <begin position="2399"/>
        <end position="2414"/>
    </location>
</feature>
<feature type="coiled-coil region" evidence="5">
    <location>
        <begin position="929"/>
        <end position="972"/>
    </location>
</feature>
<dbReference type="Gene3D" id="1.20.5.190">
    <property type="match status" value="2"/>
</dbReference>
<dbReference type="GO" id="GO:0000922">
    <property type="term" value="C:spindle pole"/>
    <property type="evidence" value="ECO:0007669"/>
    <property type="project" value="TreeGrafter"/>
</dbReference>
<feature type="compositionally biased region" description="Basic and acidic residues" evidence="6">
    <location>
        <begin position="1253"/>
        <end position="1263"/>
    </location>
</feature>
<reference evidence="7 8" key="1">
    <citation type="submission" date="2019-07" db="EMBL/GenBank/DDBJ databases">
        <title>Genomes of Cafeteria roenbergensis.</title>
        <authorList>
            <person name="Fischer M.G."/>
            <person name="Hackl T."/>
            <person name="Roman M."/>
        </authorList>
    </citation>
    <scope>NUCLEOTIDE SEQUENCE [LARGE SCALE GENOMIC DNA]</scope>
    <source>
        <strain evidence="7 8">RCC970-E3</strain>
    </source>
</reference>
<feature type="region of interest" description="Disordered" evidence="6">
    <location>
        <begin position="1017"/>
        <end position="1046"/>
    </location>
</feature>
<dbReference type="GO" id="GO:0005737">
    <property type="term" value="C:cytoplasm"/>
    <property type="evidence" value="ECO:0007669"/>
    <property type="project" value="UniProtKB-SubCell"/>
</dbReference>
<feature type="region of interest" description="Disordered" evidence="6">
    <location>
        <begin position="2616"/>
        <end position="2792"/>
    </location>
</feature>
<dbReference type="InterPro" id="IPR051185">
    <property type="entry name" value="ASPM"/>
</dbReference>
<feature type="region of interest" description="Disordered" evidence="6">
    <location>
        <begin position="798"/>
        <end position="825"/>
    </location>
</feature>
<feature type="compositionally biased region" description="Pro residues" evidence="6">
    <location>
        <begin position="2659"/>
        <end position="2668"/>
    </location>
</feature>
<feature type="region of interest" description="Disordered" evidence="6">
    <location>
        <begin position="2370"/>
        <end position="2517"/>
    </location>
</feature>
<feature type="region of interest" description="Disordered" evidence="6">
    <location>
        <begin position="1842"/>
        <end position="1871"/>
    </location>
</feature>
<evidence type="ECO:0000256" key="5">
    <source>
        <dbReference type="SAM" id="Coils"/>
    </source>
</evidence>
<feature type="compositionally biased region" description="Basic and acidic residues" evidence="6">
    <location>
        <begin position="1106"/>
        <end position="1116"/>
    </location>
</feature>
<comment type="subcellular location">
    <subcellularLocation>
        <location evidence="1">Cytoplasm</location>
    </subcellularLocation>
</comment>
<gene>
    <name evidence="7" type="ORF">FNF28_01804</name>
</gene>
<sequence>MSREEAAAKKAEEEAAAKKAEEEAAAKQAEEEAAAKKAEEEAAAKQAEEEAAAAAAAKKAGEEAAAKQAEEEAAAKQAEEEAAAAAAAKKAEEEAAAKIAEEEAAAKKAEEEAAAKKAEEEAAAKQAEEEAAAKKAGEEAAAKQAEEEAAAKQAEEEAAAKQAEEEAAAKKAEEEAAAAATSLPGTAGPPQGRSAFVPPFRTIRKTTAVAGHSGTESPAKLLDRVAAAEEQGLPIETALVPESSAGTPDSDASGRHTPASVSASSQGTAALAAELLANEQAIVDAELEAREQQEAADQLARDRQAEIDAELVQQARDDADRDAVVAALMQEALEVARQQAIEREAALQLAKEMENEAAVKVQTHARGVLARKQSARMLAERRARLESEAAVKAQAAVRGRLARKQSARMLAEKRFDESAPDRAPALASIRAAAAADGATSLDDPTTSPTVRRRAPSVASSRGGVAGIVTDASGRSSPDAASVEEWRAQREREVALELAAAQERARLESEAAVKAQAAIRGRLARKQSARMLAEKRFDESAPDRAPALASIRAAAAADGATSLDDPTTSPTVRRRAPSVASSRGGVAGIVTDASGRSSPDAASVEEWRAQREREVALELAAARERARLESEAAVKAQAAVRGRLARKQSARMLAEKRFDESAPDRAPALASIRAAAAADGATSLDDPTTSPTVRRRAPSVASSRGGVAGIVTDASGRSSPDAASVEEWRAQREREVALELAAAQERARLESEAAVKAQAAVRGRLARKQSARMLAEKRFDESAPDRAPALASIRAAAAADGATSLDDPTTSPTVRRRAPSVASSRGGVAGIVTDASGRSSPDAASVEEWRRQHEEAKQRATAAVHLAAALAMQAAARGMLARKQTRRMAMAVQAVMARQAAARARQARAEAQAAVLLQAGARGMMARRDVERARVAAAEARRLAEAAAEEARAAEAEEVRVRMELAKAAAEEEAARRVQAGVRGRLARKQSARMLAEKRFDESAPDRAPALASIRAAAAADGATSLDDPTTSPTVRRRAPSVASSRGGVAGIVTDASAADGATSLDDPTTSPTVRRRAPSVASSRGGVAGIVTDASGRSSPDAASVEEWRRQHEEAKQRATAAVHLAAALAMQAAARGMLARKQTRRMAMAVQAVMARQAAARARQARAEAQAAVLLQAGARGMMARRDVERARVAAAEARRLAEAAAEEARAAEAEEVRVRMELAKAAAEEEAARRVQAGVRGRLARKQSARMRTEKRFEESAARMAPQLSALKAAMGPHLEDPMTSPTTPRRQRRATAANAAAALLDEEALDSHAPSSDRIAEWRAEAEQREEARRVAEAEAAARERAAVAVQSGVRGRLARKQSLRMLRDLREASAKEAAALALQARLRGYKGRLEVRRRVNSMRFEATASQRSGLARLGVDHGRSRDAESVPQSPVAREGRSAIAIAAAAGTNAGPSTPRAGDLVVPDGAAATLGRRPTDVEISRWRLQAERARIASQRVAEAMEREARARQEAEDMRNRLAAEDATARERARLELAKVAADAKAAATARQLAAAGRAAREESARLQKLRRQRQAEQDRRALEEAVMGTTPAGLELSRHPLVSAAAGAASPTLGEATETADVAAVAALHAAEAAGDEEGAQLAMAELEGSREARDAAHAATRIQALARGRLTRAQSARQMAEVERASVAAERAAPSGGAAQHGTGSGASSEAGSGARAGAADSVVSGLADGRVGGDASVAGDAEAPGSTADGVDLEGERELHEERMAALEAAEQHRREMHAAQTQAAVEAAKRAARAEAEAATAGAKAAKAAAEAAQEAAEAADARRRAAEAEFKTLRDAAAAEARQSAEETERARQEALQAKEERAAAEAESRALRARLGEAQAVAEGERLRAEARAAAEQEASQRAAESARLAEEALAKAEAEVARQREMHDARASATEAEVARHRALVLAAEEARAKALRDHEDHVLTVRANMEKREAEREAAAKAEAEAHRAAMDAAKRQAEEALQAAQAARQRDLSEAEARRMAEREALLRQSDEHRAAMEAAFEESQRRAEEAKEEMRQKRLQAEEKAEAIREAAAAEKARLEEQTRRTLAAIEAAKQEAIARAEAARAEAEQELLATRFEKERAEAELKEKLFGFEMAIAERERASEAEQAHRRAQAENGRLRRQLEDARAALSGLMPINQALLGDADRPALLGNRADPSAGNFLAPAPAGGGTRGNSRRSGRGAAFGAPPPPAASVYRLPEQTFAAPSPRARVPAESSEPGSPTPRRGALRNASRSRSRSRSRSQSREPADAAPARQSDARGGAARPQVRVSVPMSPQSSSEQRTPHFAVPEVVPTPTASLSEDAYKRAVADATRARLAELSQGGRLRPGMTEADYDRLASEAQDDLVSERSARHRRQPDEAGRPAPPQRRGERDWDSSDGADAKPSSPSPSIRRESSAESGAASPAPGGGKSPASIAAIGFAAVRARRASQRAVQRLNSPDLRRPSVFDNRVSPRSKSEEEARKAELRVATPWLVSAGVGSRLATDRPMTSHLSSRSESSPADMAEREDRRRKNIEAAERRQAAKRQGALERRDSSVKMAIREARAEGAAVAAATVEAKDAYGLYGSGMPAVPEGSVEGGRSDASSLPGTGRGTSSHRGYPDDADSRPPPPPPPPMARSFSAPRPGSASGGSGGSGGRRSSTSPHRSSPLAGPVPATLRAPTDNPSPQLHGRPDAGGAASPLVLSPRAEAEVQRRVDSAVRRAASKAGALTAPKPPSQSLTVSGPAGASQQRQSRPGAKQLWNTVAASVAARRFASERRSSRQSLAGSFSRSRGGPGYTALAEAMHREEAPVSPRSRPSSSPRTSLGDRRLSRASSRGSGRQLLAEVLATPSESPTRRESDANVHALRAELERAREQLAMEKLRTEQAAAGSRGGRPSRATGGPAATSERRGSLGSILTSGPVHTYTESDAGRVPPRHQEAADDAPLQELEAIIAREAGGSGGDAAADSTVAGHDLSELERLLGL</sequence>
<dbReference type="EMBL" id="VLTL01000018">
    <property type="protein sequence ID" value="KAA0169866.1"/>
    <property type="molecule type" value="Genomic_DNA"/>
</dbReference>
<accession>A0A5A8DWP3</accession>
<feature type="compositionally biased region" description="Low complexity" evidence="6">
    <location>
        <begin position="2690"/>
        <end position="2701"/>
    </location>
</feature>
<dbReference type="PANTHER" id="PTHR22706">
    <property type="entry name" value="ASSEMBLY FACTOR FOR SPINDLE MICROTUBULES"/>
    <property type="match status" value="1"/>
</dbReference>
<evidence type="ECO:0000313" key="8">
    <source>
        <dbReference type="Proteomes" id="UP000324907"/>
    </source>
</evidence>
<evidence type="ECO:0000256" key="3">
    <source>
        <dbReference type="ARBA" id="ARBA00022737"/>
    </source>
</evidence>
<feature type="compositionally biased region" description="Basic and acidic residues" evidence="6">
    <location>
        <begin position="59"/>
        <end position="79"/>
    </location>
</feature>
<feature type="coiled-coil region" evidence="5">
    <location>
        <begin position="1189"/>
        <end position="1232"/>
    </location>
</feature>
<feature type="region of interest" description="Disordered" evidence="6">
    <location>
        <begin position="1738"/>
        <end position="1757"/>
    </location>
</feature>
<feature type="compositionally biased region" description="Basic and acidic residues" evidence="6">
    <location>
        <begin position="2508"/>
        <end position="2517"/>
    </location>
</feature>
<evidence type="ECO:0000256" key="2">
    <source>
        <dbReference type="ARBA" id="ARBA00022490"/>
    </source>
</evidence>
<keyword evidence="4" id="KW-0112">Calmodulin-binding</keyword>
<feature type="coiled-coil region" evidence="5">
    <location>
        <begin position="1975"/>
        <end position="2182"/>
    </location>
</feature>
<keyword evidence="2" id="KW-0963">Cytoplasm</keyword>
<feature type="compositionally biased region" description="Basic and acidic residues" evidence="6">
    <location>
        <begin position="89"/>
        <end position="174"/>
    </location>
</feature>
<evidence type="ECO:0000256" key="4">
    <source>
        <dbReference type="ARBA" id="ARBA00022860"/>
    </source>
</evidence>
<keyword evidence="5" id="KW-0175">Coiled coil</keyword>
<feature type="compositionally biased region" description="Polar residues" evidence="6">
    <location>
        <begin position="2635"/>
        <end position="2649"/>
    </location>
</feature>
<dbReference type="SMART" id="SM00015">
    <property type="entry name" value="IQ"/>
    <property type="match status" value="14"/>
</dbReference>
<feature type="compositionally biased region" description="Low complexity" evidence="6">
    <location>
        <begin position="2865"/>
        <end position="2876"/>
    </location>
</feature>
<feature type="region of interest" description="Disordered" evidence="6">
    <location>
        <begin position="434"/>
        <end position="462"/>
    </location>
</feature>
<feature type="compositionally biased region" description="Low complexity" evidence="6">
    <location>
        <begin position="2669"/>
        <end position="2679"/>
    </location>
</feature>
<feature type="compositionally biased region" description="Low complexity" evidence="6">
    <location>
        <begin position="1286"/>
        <end position="1298"/>
    </location>
</feature>
<evidence type="ECO:0000313" key="7">
    <source>
        <dbReference type="EMBL" id="KAA0169866.1"/>
    </source>
</evidence>
<feature type="compositionally biased region" description="Gly residues" evidence="6">
    <location>
        <begin position="2680"/>
        <end position="2689"/>
    </location>
</feature>
<evidence type="ECO:0000256" key="1">
    <source>
        <dbReference type="ARBA" id="ARBA00004496"/>
    </source>
</evidence>
<organism evidence="7 8">
    <name type="scientific">Cafeteria roenbergensis</name>
    <name type="common">Marine flagellate</name>
    <dbReference type="NCBI Taxonomy" id="33653"/>
    <lineage>
        <taxon>Eukaryota</taxon>
        <taxon>Sar</taxon>
        <taxon>Stramenopiles</taxon>
        <taxon>Bigyra</taxon>
        <taxon>Opalozoa</taxon>
        <taxon>Bicosoecida</taxon>
        <taxon>Cafeteriaceae</taxon>
        <taxon>Cafeteria</taxon>
    </lineage>
</organism>
<feature type="compositionally biased region" description="Basic and acidic residues" evidence="6">
    <location>
        <begin position="1"/>
        <end position="48"/>
    </location>
</feature>
<dbReference type="GO" id="GO:0051295">
    <property type="term" value="P:establishment of meiotic spindle localization"/>
    <property type="evidence" value="ECO:0007669"/>
    <property type="project" value="TreeGrafter"/>
</dbReference>
<dbReference type="InterPro" id="IPR000048">
    <property type="entry name" value="IQ_motif_EF-hand-BS"/>
</dbReference>
<dbReference type="GO" id="GO:0005516">
    <property type="term" value="F:calmodulin binding"/>
    <property type="evidence" value="ECO:0007669"/>
    <property type="project" value="UniProtKB-KW"/>
</dbReference>
<dbReference type="GO" id="GO:0000278">
    <property type="term" value="P:mitotic cell cycle"/>
    <property type="evidence" value="ECO:0007669"/>
    <property type="project" value="TreeGrafter"/>
</dbReference>
<feature type="compositionally biased region" description="Basic residues" evidence="6">
    <location>
        <begin position="2285"/>
        <end position="2295"/>
    </location>
</feature>
<feature type="compositionally biased region" description="Low complexity" evidence="6">
    <location>
        <begin position="1689"/>
        <end position="1702"/>
    </location>
</feature>
<feature type="compositionally biased region" description="Low complexity" evidence="6">
    <location>
        <begin position="2450"/>
        <end position="2476"/>
    </location>
</feature>
<feature type="region of interest" description="Disordered" evidence="6">
    <location>
        <begin position="2531"/>
        <end position="2588"/>
    </location>
</feature>
<dbReference type="PROSITE" id="PS50096">
    <property type="entry name" value="IQ"/>
    <property type="match status" value="14"/>
</dbReference>
<feature type="region of interest" description="Disordered" evidence="6">
    <location>
        <begin position="1"/>
        <end position="267"/>
    </location>
</feature>
<feature type="region of interest" description="Disordered" evidence="6">
    <location>
        <begin position="2204"/>
        <end position="2355"/>
    </location>
</feature>
<comment type="caution">
    <text evidence="7">The sequence shown here is derived from an EMBL/GenBank/DDBJ whole genome shotgun (WGS) entry which is preliminary data.</text>
</comment>
<feature type="compositionally biased region" description="Basic and acidic residues" evidence="6">
    <location>
        <begin position="2887"/>
        <end position="2917"/>
    </location>
</feature>
<protein>
    <submittedName>
        <fullName evidence="7">Uncharacterized protein</fullName>
    </submittedName>
</protein>
<name>A0A5A8DWP3_CAFRO</name>
<feature type="region of interest" description="Disordered" evidence="6">
    <location>
        <begin position="677"/>
        <end position="704"/>
    </location>
</feature>
<feature type="compositionally biased region" description="Polar residues" evidence="6">
    <location>
        <begin position="2769"/>
        <end position="2786"/>
    </location>
</feature>
<feature type="compositionally biased region" description="Basic and acidic residues" evidence="6">
    <location>
        <begin position="2740"/>
        <end position="2752"/>
    </location>
</feature>
<evidence type="ECO:0000256" key="6">
    <source>
        <dbReference type="SAM" id="MobiDB-lite"/>
    </source>
</evidence>